<feature type="transmembrane region" description="Helical" evidence="1">
    <location>
        <begin position="75"/>
        <end position="98"/>
    </location>
</feature>
<feature type="transmembrane region" description="Helical" evidence="1">
    <location>
        <begin position="179"/>
        <end position="199"/>
    </location>
</feature>
<keyword evidence="1" id="KW-0812">Transmembrane</keyword>
<dbReference type="AlphaFoldDB" id="X1RLQ7"/>
<name>X1RLQ7_9ZZZZ</name>
<feature type="transmembrane region" description="Helical" evidence="1">
    <location>
        <begin position="153"/>
        <end position="173"/>
    </location>
</feature>
<evidence type="ECO:0000313" key="2">
    <source>
        <dbReference type="EMBL" id="GAI81553.1"/>
    </source>
</evidence>
<evidence type="ECO:0008006" key="3">
    <source>
        <dbReference type="Google" id="ProtNLM"/>
    </source>
</evidence>
<dbReference type="EMBL" id="BARW01006848">
    <property type="protein sequence ID" value="GAI81553.1"/>
    <property type="molecule type" value="Genomic_DNA"/>
</dbReference>
<feature type="transmembrane region" description="Helical" evidence="1">
    <location>
        <begin position="19"/>
        <end position="38"/>
    </location>
</feature>
<feature type="transmembrane region" description="Helical" evidence="1">
    <location>
        <begin position="44"/>
        <end position="63"/>
    </location>
</feature>
<feature type="transmembrane region" description="Helical" evidence="1">
    <location>
        <begin position="110"/>
        <end position="132"/>
    </location>
</feature>
<sequence>MQPLPAVNSTLRKLRKTPFFVWLILGQSFIFVTAPAIAPPNEVVRLQSALTVYMILTVAFMVLQKKKLPWMQATLNQGIAWFFVGFLVTAIVFSALNLQGFNLFQLTGPMYMIVFHTLVVATSETFIFQGFLPHIITPVVAQGAFGIFHWASYLGNWEAIGIAFIAGLVFYGLAVRFNIWLACGVHAGFNIGMLGILVGGG</sequence>
<keyword evidence="1" id="KW-0472">Membrane</keyword>
<proteinExistence type="predicted"/>
<keyword evidence="1" id="KW-1133">Transmembrane helix</keyword>
<evidence type="ECO:0000256" key="1">
    <source>
        <dbReference type="SAM" id="Phobius"/>
    </source>
</evidence>
<protein>
    <recommendedName>
        <fullName evidence="3">Abortive infection protein</fullName>
    </recommendedName>
</protein>
<organism evidence="2">
    <name type="scientific">marine sediment metagenome</name>
    <dbReference type="NCBI Taxonomy" id="412755"/>
    <lineage>
        <taxon>unclassified sequences</taxon>
        <taxon>metagenomes</taxon>
        <taxon>ecological metagenomes</taxon>
    </lineage>
</organism>
<reference evidence="2" key="1">
    <citation type="journal article" date="2014" name="Front. Microbiol.">
        <title>High frequency of phylogenetically diverse reductive dehalogenase-homologous genes in deep subseafloor sedimentary metagenomes.</title>
        <authorList>
            <person name="Kawai M."/>
            <person name="Futagami T."/>
            <person name="Toyoda A."/>
            <person name="Takaki Y."/>
            <person name="Nishi S."/>
            <person name="Hori S."/>
            <person name="Arai W."/>
            <person name="Tsubouchi T."/>
            <person name="Morono Y."/>
            <person name="Uchiyama I."/>
            <person name="Ito T."/>
            <person name="Fujiyama A."/>
            <person name="Inagaki F."/>
            <person name="Takami H."/>
        </authorList>
    </citation>
    <scope>NUCLEOTIDE SEQUENCE</scope>
    <source>
        <strain evidence="2">Expedition CK06-06</strain>
    </source>
</reference>
<accession>X1RLQ7</accession>
<comment type="caution">
    <text evidence="2">The sequence shown here is derived from an EMBL/GenBank/DDBJ whole genome shotgun (WGS) entry which is preliminary data.</text>
</comment>
<gene>
    <name evidence="2" type="ORF">S12H4_14368</name>
</gene>